<dbReference type="InterPro" id="IPR017451">
    <property type="entry name" value="F-box-assoc_interact_dom"/>
</dbReference>
<dbReference type="PROSITE" id="PS50181">
    <property type="entry name" value="FBOX"/>
    <property type="match status" value="1"/>
</dbReference>
<dbReference type="SMART" id="SM00256">
    <property type="entry name" value="FBOX"/>
    <property type="match status" value="1"/>
</dbReference>
<dbReference type="PANTHER" id="PTHR31672">
    <property type="entry name" value="BNACNNG10540D PROTEIN"/>
    <property type="match status" value="1"/>
</dbReference>
<dbReference type="InterPro" id="IPR050796">
    <property type="entry name" value="SCF_F-box_component"/>
</dbReference>
<dbReference type="SUPFAM" id="SSF81383">
    <property type="entry name" value="F-box domain"/>
    <property type="match status" value="1"/>
</dbReference>
<reference evidence="2" key="1">
    <citation type="submission" date="2023-03" db="EMBL/GenBank/DDBJ databases">
        <authorList>
            <person name="Julca I."/>
        </authorList>
    </citation>
    <scope>NUCLEOTIDE SEQUENCE</scope>
</reference>
<dbReference type="InterPro" id="IPR001810">
    <property type="entry name" value="F-box_dom"/>
</dbReference>
<dbReference type="InterPro" id="IPR011043">
    <property type="entry name" value="Gal_Oxase/kelch_b-propeller"/>
</dbReference>
<keyword evidence="3" id="KW-1185">Reference proteome</keyword>
<dbReference type="InterPro" id="IPR015915">
    <property type="entry name" value="Kelch-typ_b-propeller"/>
</dbReference>
<dbReference type="Proteomes" id="UP001161247">
    <property type="component" value="Chromosome 2"/>
</dbReference>
<dbReference type="Pfam" id="PF00646">
    <property type="entry name" value="F-box"/>
    <property type="match status" value="1"/>
</dbReference>
<evidence type="ECO:0000259" key="1">
    <source>
        <dbReference type="PROSITE" id="PS50181"/>
    </source>
</evidence>
<gene>
    <name evidence="2" type="ORF">OLC1_LOCUS6999</name>
</gene>
<dbReference type="InterPro" id="IPR013187">
    <property type="entry name" value="F-box-assoc_dom_typ3"/>
</dbReference>
<dbReference type="Gene3D" id="2.120.10.80">
    <property type="entry name" value="Kelch-type beta propeller"/>
    <property type="match status" value="1"/>
</dbReference>
<accession>A0AAV1CLE0</accession>
<dbReference type="NCBIfam" id="TIGR01640">
    <property type="entry name" value="F_box_assoc_1"/>
    <property type="match status" value="1"/>
</dbReference>
<dbReference type="InterPro" id="IPR036047">
    <property type="entry name" value="F-box-like_dom_sf"/>
</dbReference>
<sequence length="395" mass="44929">MNSLPNSQISAMSDFIPRELLADVLVRLPVISLFRCRRVSKSWRDLIDSPCFTQLYLKRSPPNSKVIVALQRGGAFYAFDWVHEWDGGSHYRASNPKKLENHLSDFLVGQVQIVGSSNGILCLWNITKDGHVLWNPWINKFSILPPLPVDCKNGGSYCVGAAFGSDHSNDDYKVVKWFKLASYMSWELDDASFDGYEDSSFDGYEFCVYSLKLNSWRRIKDAMPHEMPQAHDCTFVNGALYFLVQEKMKFGYHDNFIVAFDLGSEEFRRISTVPHSPRFKEVYEYHHLCSLNGRLACISTYTERLFGELWVMVDDGAKRSWTLFACINIGLSGSDCRVMAVSERSKKMLLQVGKKLALYDIENRSIRDVIINDKPSCITSCTCVRGFVSPCSSLG</sequence>
<dbReference type="CDD" id="cd22157">
    <property type="entry name" value="F-box_AtFBW1-like"/>
    <property type="match status" value="1"/>
</dbReference>
<organism evidence="2 3">
    <name type="scientific">Oldenlandia corymbosa var. corymbosa</name>
    <dbReference type="NCBI Taxonomy" id="529605"/>
    <lineage>
        <taxon>Eukaryota</taxon>
        <taxon>Viridiplantae</taxon>
        <taxon>Streptophyta</taxon>
        <taxon>Embryophyta</taxon>
        <taxon>Tracheophyta</taxon>
        <taxon>Spermatophyta</taxon>
        <taxon>Magnoliopsida</taxon>
        <taxon>eudicotyledons</taxon>
        <taxon>Gunneridae</taxon>
        <taxon>Pentapetalae</taxon>
        <taxon>asterids</taxon>
        <taxon>lamiids</taxon>
        <taxon>Gentianales</taxon>
        <taxon>Rubiaceae</taxon>
        <taxon>Rubioideae</taxon>
        <taxon>Spermacoceae</taxon>
        <taxon>Hedyotis-Oldenlandia complex</taxon>
        <taxon>Oldenlandia</taxon>
    </lineage>
</organism>
<dbReference type="Pfam" id="PF08268">
    <property type="entry name" value="FBA_3"/>
    <property type="match status" value="1"/>
</dbReference>
<proteinExistence type="predicted"/>
<dbReference type="Gene3D" id="1.20.1280.50">
    <property type="match status" value="1"/>
</dbReference>
<dbReference type="SUPFAM" id="SSF50965">
    <property type="entry name" value="Galactose oxidase, central domain"/>
    <property type="match status" value="1"/>
</dbReference>
<evidence type="ECO:0000313" key="3">
    <source>
        <dbReference type="Proteomes" id="UP001161247"/>
    </source>
</evidence>
<dbReference type="EMBL" id="OX459119">
    <property type="protein sequence ID" value="CAI9096181.1"/>
    <property type="molecule type" value="Genomic_DNA"/>
</dbReference>
<evidence type="ECO:0000313" key="2">
    <source>
        <dbReference type="EMBL" id="CAI9096181.1"/>
    </source>
</evidence>
<feature type="domain" description="F-box" evidence="1">
    <location>
        <begin position="10"/>
        <end position="59"/>
    </location>
</feature>
<dbReference type="PANTHER" id="PTHR31672:SF13">
    <property type="entry name" value="F-BOX PROTEIN CPR30-LIKE"/>
    <property type="match status" value="1"/>
</dbReference>
<protein>
    <submittedName>
        <fullName evidence="2">OLC1v1032266C1</fullName>
    </submittedName>
</protein>
<name>A0AAV1CLE0_OLDCO</name>
<dbReference type="AlphaFoldDB" id="A0AAV1CLE0"/>